<dbReference type="Pfam" id="PF01060">
    <property type="entry name" value="TTR-52"/>
    <property type="match status" value="1"/>
</dbReference>
<organism evidence="6 7">
    <name type="scientific">Strongyloides stercoralis</name>
    <name type="common">Threadworm</name>
    <dbReference type="NCBI Taxonomy" id="6248"/>
    <lineage>
        <taxon>Eukaryota</taxon>
        <taxon>Metazoa</taxon>
        <taxon>Ecdysozoa</taxon>
        <taxon>Nematoda</taxon>
        <taxon>Chromadorea</taxon>
        <taxon>Rhabditida</taxon>
        <taxon>Tylenchina</taxon>
        <taxon>Panagrolaimomorpha</taxon>
        <taxon>Strongyloidoidea</taxon>
        <taxon>Strongyloididae</taxon>
        <taxon>Strongyloides</taxon>
    </lineage>
</organism>
<keyword evidence="6" id="KW-1185">Reference proteome</keyword>
<evidence type="ECO:0000256" key="4">
    <source>
        <dbReference type="ARBA" id="ARBA00022729"/>
    </source>
</evidence>
<dbReference type="WBParaSite" id="TCONS_00007828.p1">
    <property type="protein sequence ID" value="TCONS_00007828.p1"/>
    <property type="gene ID" value="XLOC_005841"/>
</dbReference>
<dbReference type="AlphaFoldDB" id="A0AAF5D787"/>
<accession>A0AAF5D787</accession>
<dbReference type="GO" id="GO:0009986">
    <property type="term" value="C:cell surface"/>
    <property type="evidence" value="ECO:0007669"/>
    <property type="project" value="InterPro"/>
</dbReference>
<comment type="similarity">
    <text evidence="2">Belongs to the nematode transthyretin-like family.</text>
</comment>
<keyword evidence="5" id="KW-1133">Transmembrane helix</keyword>
<dbReference type="Proteomes" id="UP000035681">
    <property type="component" value="Unplaced"/>
</dbReference>
<comment type="subcellular location">
    <subcellularLocation>
        <location evidence="1">Secreted</location>
    </subcellularLocation>
</comment>
<keyword evidence="3" id="KW-0964">Secreted</keyword>
<dbReference type="GO" id="GO:0005576">
    <property type="term" value="C:extracellular region"/>
    <property type="evidence" value="ECO:0007669"/>
    <property type="project" value="UniProtKB-SubCell"/>
</dbReference>
<sequence length="161" mass="18580">MIDKIIVILFIVSISNIVNSCFFLGKKQSVKARGQVFCKGVPYKNTLIKLLEEDSYTSDDLMSTAHTDNDGYFKIRGVCKQFTKIGKKYFNILIFNLDPKIEIFHRCGRFTRGCYGILTLKIPYDYVTKGSEARKWFEAGNIKLGPHLQRYAKIKCIKKNF</sequence>
<evidence type="ECO:0000313" key="6">
    <source>
        <dbReference type="Proteomes" id="UP000035681"/>
    </source>
</evidence>
<dbReference type="Gene3D" id="2.60.40.3330">
    <property type="match status" value="1"/>
</dbReference>
<dbReference type="PANTHER" id="PTHR21700:SF24">
    <property type="entry name" value="TRANSTHYRETIN-LIKE FAMILY PROTEIN"/>
    <property type="match status" value="1"/>
</dbReference>
<reference evidence="7" key="1">
    <citation type="submission" date="2024-02" db="UniProtKB">
        <authorList>
            <consortium name="WormBaseParasite"/>
        </authorList>
    </citation>
    <scope>IDENTIFICATION</scope>
</reference>
<keyword evidence="5" id="KW-0812">Transmembrane</keyword>
<dbReference type="InterPro" id="IPR001534">
    <property type="entry name" value="Transthyretin-like"/>
</dbReference>
<protein>
    <submittedName>
        <fullName evidence="7">Transthyretin-like family protein</fullName>
    </submittedName>
</protein>
<evidence type="ECO:0000256" key="1">
    <source>
        <dbReference type="ARBA" id="ARBA00004613"/>
    </source>
</evidence>
<evidence type="ECO:0000256" key="5">
    <source>
        <dbReference type="SAM" id="Phobius"/>
    </source>
</evidence>
<keyword evidence="5" id="KW-0472">Membrane</keyword>
<evidence type="ECO:0000256" key="3">
    <source>
        <dbReference type="ARBA" id="ARBA00022525"/>
    </source>
</evidence>
<proteinExistence type="inferred from homology"/>
<name>A0AAF5D787_STRER</name>
<keyword evidence="4" id="KW-0732">Signal</keyword>
<feature type="transmembrane region" description="Helical" evidence="5">
    <location>
        <begin position="6"/>
        <end position="25"/>
    </location>
</feature>
<evidence type="ECO:0000313" key="7">
    <source>
        <dbReference type="WBParaSite" id="TCONS_00007828.p1"/>
    </source>
</evidence>
<dbReference type="InterPro" id="IPR038479">
    <property type="entry name" value="Transthyretin-like_sf"/>
</dbReference>
<dbReference type="PANTHER" id="PTHR21700">
    <property type="entry name" value="TRANSTHYRETIN-LIKE FAMILY PROTEIN-RELATED"/>
    <property type="match status" value="1"/>
</dbReference>
<evidence type="ECO:0000256" key="2">
    <source>
        <dbReference type="ARBA" id="ARBA00010112"/>
    </source>
</evidence>